<dbReference type="RefSeq" id="WP_136436933.1">
    <property type="nucleotide sequence ID" value="NZ_JBHSNS010000005.1"/>
</dbReference>
<feature type="transmembrane region" description="Helical" evidence="2">
    <location>
        <begin position="187"/>
        <end position="206"/>
    </location>
</feature>
<reference evidence="5" key="1">
    <citation type="journal article" date="2019" name="Int. J. Syst. Evol. Microbiol.">
        <title>The Global Catalogue of Microorganisms (GCM) 10K type strain sequencing project: providing services to taxonomists for standard genome sequencing and annotation.</title>
        <authorList>
            <consortium name="The Broad Institute Genomics Platform"/>
            <consortium name="The Broad Institute Genome Sequencing Center for Infectious Disease"/>
            <person name="Wu L."/>
            <person name="Ma J."/>
        </authorList>
    </citation>
    <scope>NUCLEOTIDE SEQUENCE [LARGE SCALE GENOMIC DNA]</scope>
    <source>
        <strain evidence="5">YIM 94188</strain>
    </source>
</reference>
<evidence type="ECO:0000313" key="5">
    <source>
        <dbReference type="Proteomes" id="UP001596072"/>
    </source>
</evidence>
<comment type="caution">
    <text evidence="4">The sequence shown here is derived from an EMBL/GenBank/DDBJ whole genome shotgun (WGS) entry which is preliminary data.</text>
</comment>
<proteinExistence type="predicted"/>
<evidence type="ECO:0000256" key="1">
    <source>
        <dbReference type="SAM" id="MobiDB-lite"/>
    </source>
</evidence>
<feature type="transmembrane region" description="Helical" evidence="2">
    <location>
        <begin position="12"/>
        <end position="33"/>
    </location>
</feature>
<feature type="transmembrane region" description="Helical" evidence="2">
    <location>
        <begin position="45"/>
        <end position="63"/>
    </location>
</feature>
<accession>A0ABW0ZF18</accession>
<feature type="transmembrane region" description="Helical" evidence="2">
    <location>
        <begin position="258"/>
        <end position="280"/>
    </location>
</feature>
<sequence length="366" mass="40385">MADQSATSRDPWLDNAKMALILLVVVGHAWELLPSDGPRGQLYDFLYLWHMPAFVLISGYLSRGFEYAPKRMWQLVRTLVVPYIVFEAALALFRLWVGGERLQDLFTDPHFPLWYLPALVVWRLLTPLFRPLWGGVIVAAGVSVAGGFIDGEMSQLMDIARILGFLPFFVLGLKATPEMLGWLRGRFPAAVGLGVLGVLWLLAGSLDHWADVAYLYYRPYDYLEASNITVMLTRLMVVTAGMVGAVAFLTLVPRWNGWFARMGSATLIVYLFHGFAVKGLEYAGFSDWVDGHTWLGLMAATLSGVAITLGLAAPPVRRLLQHVVDPFGTAEKEVREAVGLAVVVQEQEEGPDEAPADAHQGALAGR</sequence>
<keyword evidence="2" id="KW-0472">Membrane</keyword>
<dbReference type="PANTHER" id="PTHR37312">
    <property type="entry name" value="MEMBRANE-BOUND ACYLTRANSFERASE YKRP-RELATED"/>
    <property type="match status" value="1"/>
</dbReference>
<feature type="transmembrane region" description="Helical" evidence="2">
    <location>
        <begin position="75"/>
        <end position="97"/>
    </location>
</feature>
<keyword evidence="2" id="KW-1133">Transmembrane helix</keyword>
<feature type="region of interest" description="Disordered" evidence="1">
    <location>
        <begin position="347"/>
        <end position="366"/>
    </location>
</feature>
<feature type="transmembrane region" description="Helical" evidence="2">
    <location>
        <begin position="109"/>
        <end position="125"/>
    </location>
</feature>
<name>A0ABW0ZF18_9ACTN</name>
<feature type="transmembrane region" description="Helical" evidence="2">
    <location>
        <begin position="155"/>
        <end position="175"/>
    </location>
</feature>
<keyword evidence="5" id="KW-1185">Reference proteome</keyword>
<dbReference type="EMBL" id="JBHSNS010000005">
    <property type="protein sequence ID" value="MFC5729591.1"/>
    <property type="molecule type" value="Genomic_DNA"/>
</dbReference>
<dbReference type="GO" id="GO:0016746">
    <property type="term" value="F:acyltransferase activity"/>
    <property type="evidence" value="ECO:0007669"/>
    <property type="project" value="UniProtKB-KW"/>
</dbReference>
<dbReference type="PANTHER" id="PTHR37312:SF1">
    <property type="entry name" value="MEMBRANE-BOUND ACYLTRANSFERASE YKRP-RELATED"/>
    <property type="match status" value="1"/>
</dbReference>
<dbReference type="InterPro" id="IPR002656">
    <property type="entry name" value="Acyl_transf_3_dom"/>
</dbReference>
<dbReference type="Proteomes" id="UP001596072">
    <property type="component" value="Unassembled WGS sequence"/>
</dbReference>
<dbReference type="Pfam" id="PF01757">
    <property type="entry name" value="Acyl_transf_3"/>
    <property type="match status" value="1"/>
</dbReference>
<evidence type="ECO:0000256" key="2">
    <source>
        <dbReference type="SAM" id="Phobius"/>
    </source>
</evidence>
<keyword evidence="4" id="KW-0808">Transferase</keyword>
<dbReference type="InterPro" id="IPR052734">
    <property type="entry name" value="Nod_factor_acetyltransferase"/>
</dbReference>
<evidence type="ECO:0000259" key="3">
    <source>
        <dbReference type="Pfam" id="PF01757"/>
    </source>
</evidence>
<gene>
    <name evidence="4" type="ORF">ACFPQB_11745</name>
</gene>
<organism evidence="4 5">
    <name type="scientific">Nocardioides vastitatis</name>
    <dbReference type="NCBI Taxonomy" id="2568655"/>
    <lineage>
        <taxon>Bacteria</taxon>
        <taxon>Bacillati</taxon>
        <taxon>Actinomycetota</taxon>
        <taxon>Actinomycetes</taxon>
        <taxon>Propionibacteriales</taxon>
        <taxon>Nocardioidaceae</taxon>
        <taxon>Nocardioides</taxon>
    </lineage>
</organism>
<keyword evidence="2" id="KW-0812">Transmembrane</keyword>
<feature type="transmembrane region" description="Helical" evidence="2">
    <location>
        <begin position="292"/>
        <end position="312"/>
    </location>
</feature>
<keyword evidence="4" id="KW-0012">Acyltransferase</keyword>
<feature type="domain" description="Acyltransferase 3" evidence="3">
    <location>
        <begin position="11"/>
        <end position="311"/>
    </location>
</feature>
<protein>
    <submittedName>
        <fullName evidence="4">Acyltransferase family protein</fullName>
    </submittedName>
</protein>
<feature type="transmembrane region" description="Helical" evidence="2">
    <location>
        <begin position="226"/>
        <end position="251"/>
    </location>
</feature>
<evidence type="ECO:0000313" key="4">
    <source>
        <dbReference type="EMBL" id="MFC5729591.1"/>
    </source>
</evidence>
<feature type="transmembrane region" description="Helical" evidence="2">
    <location>
        <begin position="132"/>
        <end position="149"/>
    </location>
</feature>